<sequence>MLTILDVENTVVTRNDKLHLDPMEPDNTLVMVGTLSEDGADQNIITFDHSECSPTVNGRQKLQDILDKTTALVCHNVAHDIMWLWESGFKYTGDVYDTMLMEYVLQRGQKEPLSLAACAERYELDTKKQDTLHEYFKKGYSVRDIPHAELSEYLSADLHATRQLFIKLRDRYSYNDAPLVNTMLLTNKLAVTLAKIYQRGFAVDMDALEKVRLEFQQEKEQIVAEIEDQVRQLMGDRPINLNSPEQLSWVIYSRAPKDKKNWPELFTQYMDDADYKSTVRSNSDVLYKQKAHQCSTCGGTGQVRKIKNDGTPFARTNKCTACNASGFLFTNTPAIAGLRFNAPKADWVSANGFGTSKDNLVYLEGIANAKGRDDAAQFLKRVRRLSAVDTYLSSFVEGIRSHVKSDGKLHVRLLQHRTSTGRLSGADPNMQNMPRGGTFPVKRVFISRWEGGKILEADMAQLEFRVAAFLSQDMTAINEVINGFDVHSYTAKVITDAGQPTTRQAAKEHTFAPLYGASGFGRTPAESAYYQQFSKKYSGIAKWHEQLATEALKSGKIRTPSGREFAFPDVQRRRYGGVTFFTQIKNYPVQSFATADIVPIALMYIDKLLEANRLKSCIVNTVHDSIVIDVHPDEEYKVLQVIQTANTNMIKMINKKWQIDFNIPLLLEAKIGPNWLDTKDVA</sequence>
<dbReference type="InterPro" id="IPR036397">
    <property type="entry name" value="RNaseH_sf"/>
</dbReference>
<dbReference type="Gene3D" id="1.20.1060.10">
    <property type="entry name" value="Taq DNA Polymerase, Chain T, domain 4"/>
    <property type="match status" value="1"/>
</dbReference>
<evidence type="ECO:0000313" key="4">
    <source>
        <dbReference type="EMBL" id="AIW56782.1"/>
    </source>
</evidence>
<dbReference type="GO" id="GO:0006302">
    <property type="term" value="P:double-strand break repair"/>
    <property type="evidence" value="ECO:0007669"/>
    <property type="project" value="TreeGrafter"/>
</dbReference>
<dbReference type="GO" id="GO:0008408">
    <property type="term" value="F:3'-5' exonuclease activity"/>
    <property type="evidence" value="ECO:0007669"/>
    <property type="project" value="InterPro"/>
</dbReference>
<dbReference type="InterPro" id="IPR012337">
    <property type="entry name" value="RNaseH-like_sf"/>
</dbReference>
<dbReference type="Gene3D" id="3.30.420.10">
    <property type="entry name" value="Ribonuclease H-like superfamily/Ribonuclease H"/>
    <property type="match status" value="1"/>
</dbReference>
<protein>
    <submittedName>
        <fullName evidence="4">DNA polymerase I</fullName>
    </submittedName>
</protein>
<accession>A0A0A0UZX0</accession>
<dbReference type="SMART" id="SM00482">
    <property type="entry name" value="POLAc"/>
    <property type="match status" value="1"/>
</dbReference>
<dbReference type="InterPro" id="IPR043502">
    <property type="entry name" value="DNA/RNA_pol_sf"/>
</dbReference>
<dbReference type="PANTHER" id="PTHR10133">
    <property type="entry name" value="DNA POLYMERASE I"/>
    <property type="match status" value="1"/>
</dbReference>
<dbReference type="EMBL" id="KM520335">
    <property type="protein sequence ID" value="AIW56782.1"/>
    <property type="molecule type" value="Genomic_DNA"/>
</dbReference>
<dbReference type="InterPro" id="IPR002562">
    <property type="entry name" value="3'-5'_exonuclease_dom"/>
</dbReference>
<dbReference type="InterPro" id="IPR001098">
    <property type="entry name" value="DNA-dir_DNA_pol_A_palm_dom"/>
</dbReference>
<keyword evidence="1" id="KW-0235">DNA replication</keyword>
<dbReference type="SUPFAM" id="SSF53098">
    <property type="entry name" value="Ribonuclease H-like"/>
    <property type="match status" value="1"/>
</dbReference>
<dbReference type="PRINTS" id="PR00868">
    <property type="entry name" value="DNAPOLI"/>
</dbReference>
<evidence type="ECO:0000259" key="3">
    <source>
        <dbReference type="SMART" id="SM00482"/>
    </source>
</evidence>
<name>A0A0A0UZX0_9VIRU</name>
<keyword evidence="2" id="KW-0175">Coiled coil</keyword>
<dbReference type="GO" id="GO:0003677">
    <property type="term" value="F:DNA binding"/>
    <property type="evidence" value="ECO:0007669"/>
    <property type="project" value="InterPro"/>
</dbReference>
<dbReference type="Pfam" id="PF01612">
    <property type="entry name" value="DNA_pol_A_exo1"/>
    <property type="match status" value="1"/>
</dbReference>
<evidence type="ECO:0000256" key="2">
    <source>
        <dbReference type="SAM" id="Coils"/>
    </source>
</evidence>
<feature type="coiled-coil region" evidence="2">
    <location>
        <begin position="205"/>
        <end position="236"/>
    </location>
</feature>
<proteinExistence type="predicted"/>
<dbReference type="Pfam" id="PF00476">
    <property type="entry name" value="DNA_pol_A"/>
    <property type="match status" value="1"/>
</dbReference>
<reference evidence="4" key="1">
    <citation type="journal article" date="2014" name="Proc. Natl. Acad. Sci. U.S.A.">
        <title>Ribonucleotide reductases reveal novel viral diversity and predict biological and ecological features of unknown marine viruses.</title>
        <authorList>
            <person name="Sakowski E.G."/>
            <person name="Munsell E.V."/>
            <person name="Hyatt M."/>
            <person name="Kress W."/>
            <person name="Williamson S.J."/>
            <person name="Nasko D.J."/>
            <person name="Polson S.W."/>
            <person name="Wommack K.E."/>
        </authorList>
    </citation>
    <scope>NUCLEOTIDE SEQUENCE</scope>
</reference>
<feature type="domain" description="DNA-directed DNA polymerase family A palm" evidence="3">
    <location>
        <begin position="438"/>
        <end position="634"/>
    </location>
</feature>
<dbReference type="Gene3D" id="3.30.70.370">
    <property type="match status" value="1"/>
</dbReference>
<dbReference type="Gene3D" id="1.10.150.20">
    <property type="entry name" value="5' to 3' exonuclease, C-terminal subdomain"/>
    <property type="match status" value="1"/>
</dbReference>
<dbReference type="GO" id="GO:0003887">
    <property type="term" value="F:DNA-directed DNA polymerase activity"/>
    <property type="evidence" value="ECO:0007669"/>
    <property type="project" value="InterPro"/>
</dbReference>
<dbReference type="PANTHER" id="PTHR10133:SF27">
    <property type="entry name" value="DNA POLYMERASE NU"/>
    <property type="match status" value="1"/>
</dbReference>
<dbReference type="InterPro" id="IPR002298">
    <property type="entry name" value="DNA_polymerase_A"/>
</dbReference>
<organism evidence="4">
    <name type="scientific">uncultured virus</name>
    <dbReference type="NCBI Taxonomy" id="340016"/>
    <lineage>
        <taxon>Viruses</taxon>
        <taxon>environmental samples</taxon>
    </lineage>
</organism>
<evidence type="ECO:0000256" key="1">
    <source>
        <dbReference type="ARBA" id="ARBA00022705"/>
    </source>
</evidence>
<dbReference type="SUPFAM" id="SSF56672">
    <property type="entry name" value="DNA/RNA polymerases"/>
    <property type="match status" value="1"/>
</dbReference>
<dbReference type="GO" id="GO:0006261">
    <property type="term" value="P:DNA-templated DNA replication"/>
    <property type="evidence" value="ECO:0007669"/>
    <property type="project" value="InterPro"/>
</dbReference>